<dbReference type="EMBL" id="JACCJB010000018">
    <property type="protein sequence ID" value="KAF6219720.1"/>
    <property type="molecule type" value="Genomic_DNA"/>
</dbReference>
<sequence>MSHQIFNVTEIANDDQKLEQKVKELTILISSKTAMSAFIGPTQPPHDPETVFPNGTFAIFIAQQSSSDVIRITTWEKETAPVYTYQRKPVNSYILIVDKDYRFRIEGIPVVRYFSLRKDIKEVVEADRAIRAYKEIYNHI</sequence>
<dbReference type="AlphaFoldDB" id="A0A8H6C9W6"/>
<dbReference type="GeneID" id="59331956"/>
<comment type="caution">
    <text evidence="1">The sequence shown here is derived from an EMBL/GenBank/DDBJ whole genome shotgun (WGS) entry which is preliminary data.</text>
</comment>
<organism evidence="1 2">
    <name type="scientific">Letharia lupina</name>
    <dbReference type="NCBI Taxonomy" id="560253"/>
    <lineage>
        <taxon>Eukaryota</taxon>
        <taxon>Fungi</taxon>
        <taxon>Dikarya</taxon>
        <taxon>Ascomycota</taxon>
        <taxon>Pezizomycotina</taxon>
        <taxon>Lecanoromycetes</taxon>
        <taxon>OSLEUM clade</taxon>
        <taxon>Lecanoromycetidae</taxon>
        <taxon>Lecanorales</taxon>
        <taxon>Lecanorineae</taxon>
        <taxon>Parmeliaceae</taxon>
        <taxon>Letharia</taxon>
    </lineage>
</organism>
<accession>A0A8H6C9W6</accession>
<dbReference type="Proteomes" id="UP000593566">
    <property type="component" value="Unassembled WGS sequence"/>
</dbReference>
<reference evidence="1 2" key="1">
    <citation type="journal article" date="2020" name="Genomics">
        <title>Complete, high-quality genomes from long-read metagenomic sequencing of two wolf lichen thalli reveals enigmatic genome architecture.</title>
        <authorList>
            <person name="McKenzie S.K."/>
            <person name="Walston R.F."/>
            <person name="Allen J.L."/>
        </authorList>
    </citation>
    <scope>NUCLEOTIDE SEQUENCE [LARGE SCALE GENOMIC DNA]</scope>
    <source>
        <strain evidence="1">WasteWater1</strain>
    </source>
</reference>
<proteinExistence type="predicted"/>
<evidence type="ECO:0000313" key="1">
    <source>
        <dbReference type="EMBL" id="KAF6219720.1"/>
    </source>
</evidence>
<protein>
    <submittedName>
        <fullName evidence="1">Uncharacterized protein</fullName>
    </submittedName>
</protein>
<evidence type="ECO:0000313" key="2">
    <source>
        <dbReference type="Proteomes" id="UP000593566"/>
    </source>
</evidence>
<name>A0A8H6C9W6_9LECA</name>
<keyword evidence="2" id="KW-1185">Reference proteome</keyword>
<dbReference type="RefSeq" id="XP_037149155.1">
    <property type="nucleotide sequence ID" value="XM_037294467.1"/>
</dbReference>
<gene>
    <name evidence="1" type="ORF">HO133_003545</name>
</gene>